<evidence type="ECO:0000313" key="2">
    <source>
        <dbReference type="EMBL" id="VFR29009.1"/>
    </source>
</evidence>
<dbReference type="EMBL" id="CAADIC010000011">
    <property type="protein sequence ID" value="VFR29009.1"/>
    <property type="molecule type" value="Genomic_DNA"/>
</dbReference>
<feature type="region of interest" description="Disordered" evidence="1">
    <location>
        <begin position="1"/>
        <end position="57"/>
    </location>
</feature>
<dbReference type="EMBL" id="CAADIP010000067">
    <property type="protein sequence ID" value="VFR98612.1"/>
    <property type="molecule type" value="Genomic_DNA"/>
</dbReference>
<feature type="compositionally biased region" description="Basic and acidic residues" evidence="1">
    <location>
        <begin position="17"/>
        <end position="27"/>
    </location>
</feature>
<feature type="compositionally biased region" description="Low complexity" evidence="1">
    <location>
        <begin position="39"/>
        <end position="50"/>
    </location>
</feature>
<accession>A0A484VJ02</accession>
<dbReference type="EMBL" id="CAADIZ010000038">
    <property type="protein sequence ID" value="VFS26490.1"/>
    <property type="molecule type" value="Genomic_DNA"/>
</dbReference>
<reference evidence="5" key="1">
    <citation type="submission" date="2019-03" db="EMBL/GenBank/DDBJ databases">
        <authorList>
            <person name="Danneels B."/>
        </authorList>
    </citation>
    <scope>NUCLEOTIDE SEQUENCE</scope>
</reference>
<sequence>MTGEHPWQIEKSGAPRQQERDVQRFEPSHGAPRLSGRMASSPPQAGASPSFIIVRSL</sequence>
<organism evidence="5">
    <name type="scientific">plant metagenome</name>
    <dbReference type="NCBI Taxonomy" id="1297885"/>
    <lineage>
        <taxon>unclassified sequences</taxon>
        <taxon>metagenomes</taxon>
        <taxon>organismal metagenomes</taxon>
    </lineage>
</organism>
<dbReference type="EMBL" id="CAADIJ010000027">
    <property type="protein sequence ID" value="VFR86602.1"/>
    <property type="molecule type" value="Genomic_DNA"/>
</dbReference>
<evidence type="ECO:0000313" key="4">
    <source>
        <dbReference type="EMBL" id="VFR86602.1"/>
    </source>
</evidence>
<dbReference type="AlphaFoldDB" id="A0A484VJ02"/>
<evidence type="ECO:0000256" key="1">
    <source>
        <dbReference type="SAM" id="MobiDB-lite"/>
    </source>
</evidence>
<evidence type="ECO:0000313" key="5">
    <source>
        <dbReference type="EMBL" id="VFR98612.1"/>
    </source>
</evidence>
<dbReference type="EMBL" id="CAADIK010000065">
    <property type="protein sequence ID" value="VFR86325.1"/>
    <property type="molecule type" value="Genomic_DNA"/>
</dbReference>
<protein>
    <submittedName>
        <fullName evidence="5">Uncharacterized protein</fullName>
    </submittedName>
</protein>
<evidence type="ECO:0000313" key="3">
    <source>
        <dbReference type="EMBL" id="VFR86325.1"/>
    </source>
</evidence>
<proteinExistence type="predicted"/>
<evidence type="ECO:0000313" key="6">
    <source>
        <dbReference type="EMBL" id="VFS26490.1"/>
    </source>
</evidence>
<gene>
    <name evidence="2" type="ORF">ANDA3_1021</name>
    <name evidence="3" type="ORF">BRI9_1110</name>
    <name evidence="4" type="ORF">DAR3_0888</name>
    <name evidence="5" type="ORF">IVO3_1107</name>
    <name evidence="6" type="ORF">RAN7_1046</name>
</gene>
<name>A0A484VJ02_9ZZZZ</name>